<dbReference type="EMBL" id="JBHSEC010000003">
    <property type="protein sequence ID" value="MFC4409536.1"/>
    <property type="molecule type" value="Genomic_DNA"/>
</dbReference>
<evidence type="ECO:0000259" key="5">
    <source>
        <dbReference type="PROSITE" id="PS50931"/>
    </source>
</evidence>
<dbReference type="Proteomes" id="UP001595817">
    <property type="component" value="Unassembled WGS sequence"/>
</dbReference>
<evidence type="ECO:0000256" key="1">
    <source>
        <dbReference type="ARBA" id="ARBA00009437"/>
    </source>
</evidence>
<comment type="caution">
    <text evidence="6">The sequence shown here is derived from an EMBL/GenBank/DDBJ whole genome shotgun (WGS) entry which is preliminary data.</text>
</comment>
<dbReference type="InterPro" id="IPR036390">
    <property type="entry name" value="WH_DNA-bd_sf"/>
</dbReference>
<dbReference type="SUPFAM" id="SSF53850">
    <property type="entry name" value="Periplasmic binding protein-like II"/>
    <property type="match status" value="1"/>
</dbReference>
<dbReference type="Pfam" id="PF03466">
    <property type="entry name" value="LysR_substrate"/>
    <property type="match status" value="1"/>
</dbReference>
<comment type="similarity">
    <text evidence="1">Belongs to the LysR transcriptional regulatory family.</text>
</comment>
<reference evidence="7" key="1">
    <citation type="journal article" date="2019" name="Int. J. Syst. Evol. Microbiol.">
        <title>The Global Catalogue of Microorganisms (GCM) 10K type strain sequencing project: providing services to taxonomists for standard genome sequencing and annotation.</title>
        <authorList>
            <consortium name="The Broad Institute Genomics Platform"/>
            <consortium name="The Broad Institute Genome Sequencing Center for Infectious Disease"/>
            <person name="Wu L."/>
            <person name="Ma J."/>
        </authorList>
    </citation>
    <scope>NUCLEOTIDE SEQUENCE [LARGE SCALE GENOMIC DNA]</scope>
    <source>
        <strain evidence="7">CCUG 59778</strain>
    </source>
</reference>
<proteinExistence type="inferred from homology"/>
<dbReference type="Gene3D" id="3.40.190.290">
    <property type="match status" value="1"/>
</dbReference>
<keyword evidence="4" id="KW-0804">Transcription</keyword>
<protein>
    <submittedName>
        <fullName evidence="6">LysR family transcriptional regulator</fullName>
    </submittedName>
</protein>
<dbReference type="InterPro" id="IPR036388">
    <property type="entry name" value="WH-like_DNA-bd_sf"/>
</dbReference>
<dbReference type="InterPro" id="IPR005119">
    <property type="entry name" value="LysR_subst-bd"/>
</dbReference>
<name>A0ABV8X1W1_9LACT</name>
<keyword evidence="3" id="KW-0238">DNA-binding</keyword>
<dbReference type="InterPro" id="IPR000847">
    <property type="entry name" value="LysR_HTH_N"/>
</dbReference>
<dbReference type="SUPFAM" id="SSF46785">
    <property type="entry name" value="Winged helix' DNA-binding domain"/>
    <property type="match status" value="1"/>
</dbReference>
<dbReference type="RefSeq" id="WP_378152389.1">
    <property type="nucleotide sequence ID" value="NZ_JBHSEC010000003.1"/>
</dbReference>
<evidence type="ECO:0000313" key="7">
    <source>
        <dbReference type="Proteomes" id="UP001595817"/>
    </source>
</evidence>
<dbReference type="PANTHER" id="PTHR30126">
    <property type="entry name" value="HTH-TYPE TRANSCRIPTIONAL REGULATOR"/>
    <property type="match status" value="1"/>
</dbReference>
<evidence type="ECO:0000256" key="3">
    <source>
        <dbReference type="ARBA" id="ARBA00023125"/>
    </source>
</evidence>
<dbReference type="PROSITE" id="PS50931">
    <property type="entry name" value="HTH_LYSR"/>
    <property type="match status" value="1"/>
</dbReference>
<evidence type="ECO:0000256" key="4">
    <source>
        <dbReference type="ARBA" id="ARBA00023163"/>
    </source>
</evidence>
<sequence length="306" mass="35787">MDLKDCSLLLSLYEEKNLRKVAEKLYISQPAITYRLKQIEDKFQARLVERTNKGVVFTLEGEHVVKFAQTMLNEFSAAKDYVYNMSSEVRGVLRLSVTSNFAQYILPNLLKRFSEQYPNVQIHLKTGKSKNVLQQLKDDDAHLAILRGDYAWLEEKKKIHQERILLISKIPLKMENLPDYPRIFYVTDQLLSQIIDNWWTENYSSPPNNVVEADKVEACRDLARTGMGYTIIPEICLSKSHFDEMFVYPLKSPQEDLTIRNTWLLHKRKSRELSVVDAFIDFIENELKSGEIIRVFNPEEHVELLI</sequence>
<organism evidence="6 7">
    <name type="scientific">Chungangia koreensis</name>
    <dbReference type="NCBI Taxonomy" id="752657"/>
    <lineage>
        <taxon>Bacteria</taxon>
        <taxon>Bacillati</taxon>
        <taxon>Bacillota</taxon>
        <taxon>Bacilli</taxon>
        <taxon>Lactobacillales</taxon>
        <taxon>Chungangia</taxon>
    </lineage>
</organism>
<dbReference type="Gene3D" id="1.10.10.10">
    <property type="entry name" value="Winged helix-like DNA-binding domain superfamily/Winged helix DNA-binding domain"/>
    <property type="match status" value="1"/>
</dbReference>
<dbReference type="Pfam" id="PF00126">
    <property type="entry name" value="HTH_1"/>
    <property type="match status" value="1"/>
</dbReference>
<feature type="domain" description="HTH lysR-type" evidence="5">
    <location>
        <begin position="1"/>
        <end position="58"/>
    </location>
</feature>
<evidence type="ECO:0000256" key="2">
    <source>
        <dbReference type="ARBA" id="ARBA00023015"/>
    </source>
</evidence>
<keyword evidence="2" id="KW-0805">Transcription regulation</keyword>
<gene>
    <name evidence="6" type="ORF">ACFOZY_03685</name>
</gene>
<dbReference type="PANTHER" id="PTHR30126:SF78">
    <property type="entry name" value="HTH LYSR-TYPE DOMAIN-CONTAINING PROTEIN"/>
    <property type="match status" value="1"/>
</dbReference>
<keyword evidence="7" id="KW-1185">Reference proteome</keyword>
<evidence type="ECO:0000313" key="6">
    <source>
        <dbReference type="EMBL" id="MFC4409536.1"/>
    </source>
</evidence>
<dbReference type="CDD" id="cd05466">
    <property type="entry name" value="PBP2_LTTR_substrate"/>
    <property type="match status" value="1"/>
</dbReference>
<accession>A0ABV8X1W1</accession>